<dbReference type="RefSeq" id="WP_100138681.1">
    <property type="nucleotide sequence ID" value="NZ_MEIP01000002.1"/>
</dbReference>
<sequence length="567" mass="64068">MMMAKQFWAERTHSQALFAAGADSLSWQQAMQQIAVLSQYLSGQSVKRAGLYFDDAAYFAIALLACVQAGVDVYLPASLSDDNCVWLEQTVDIYLADEVTNKLAIPTLPVSEWAALGCAEVNCYFVNNIAVVLQTSGSTGVAKLINKNWHELCLEAQILATTLPATMIQDQPIVLGSVSVQHMYGLSFRIMLSLYLGLPIYRQRLFFPEVLLVTSQTYRNVIWVSSPTLLHTLRLSHDVSLAQGHVVAVISAGGVLAQTSKALLLEHICPNVVEIYGSTETGAVGYRSDQPYWQFFQDVRHRVDENGLAIQSPRCATEQILADAIVEYENGFELLGRLDRIIKLADKRISLMQLENKLMTHEWVADIHILKHPEGTHLAAWVALNDVGIQAWRQQGRKQVILQLKEWLAGSQEKIALPRHWRFTTALPRNAQSKLNPVDVQQAILQPVTQPVVLDQKAVAADEYWLRIQVPLDLVYFRGHFDAFHLVPGVIQIKWIIELLQRYSWLTQMPLQMENLKFQHFLRPADVVELVFKRDCIRRKISFQCLMHDKKISSGRLVIPDSESHVL</sequence>
<dbReference type="AlphaFoldDB" id="A0A2N9XPJ3"/>
<dbReference type="InterPro" id="IPR054545">
    <property type="entry name" value="ApeI-like"/>
</dbReference>
<dbReference type="InterPro" id="IPR020845">
    <property type="entry name" value="AMP-binding_CS"/>
</dbReference>
<dbReference type="EMBL" id="MEIP01000002">
    <property type="protein sequence ID" value="PIT50248.1"/>
    <property type="molecule type" value="Genomic_DNA"/>
</dbReference>
<dbReference type="PROSITE" id="PS00455">
    <property type="entry name" value="AMP_BINDING"/>
    <property type="match status" value="1"/>
</dbReference>
<reference evidence="3 4" key="1">
    <citation type="journal article" date="2017" name="MBio">
        <title>Type VI secretion-mediated competition in the bee gut microbiome.</title>
        <authorList>
            <person name="Steele M.I."/>
            <person name="Kwong W.K."/>
            <person name="Powell J.E."/>
            <person name="Whiteley M."/>
            <person name="Moran N.A."/>
        </authorList>
    </citation>
    <scope>NUCLEOTIDE SEQUENCE [LARGE SCALE GENOMIC DNA]</scope>
    <source>
        <strain evidence="3 4">Ruf1-X</strain>
    </source>
</reference>
<dbReference type="Gene3D" id="3.10.129.10">
    <property type="entry name" value="Hotdog Thioesterase"/>
    <property type="match status" value="1"/>
</dbReference>
<gene>
    <name evidence="3" type="ORF">BHC46_00905</name>
</gene>
<dbReference type="Gene3D" id="3.40.50.12780">
    <property type="entry name" value="N-terminal domain of ligase-like"/>
    <property type="match status" value="1"/>
</dbReference>
<dbReference type="SUPFAM" id="SSF56801">
    <property type="entry name" value="Acetyl-CoA synthetase-like"/>
    <property type="match status" value="1"/>
</dbReference>
<dbReference type="InterPro" id="IPR045851">
    <property type="entry name" value="AMP-bd_C_sf"/>
</dbReference>
<proteinExistence type="predicted"/>
<organism evidence="3 4">
    <name type="scientific">Snodgrassella alvi</name>
    <dbReference type="NCBI Taxonomy" id="1196083"/>
    <lineage>
        <taxon>Bacteria</taxon>
        <taxon>Pseudomonadati</taxon>
        <taxon>Pseudomonadota</taxon>
        <taxon>Betaproteobacteria</taxon>
        <taxon>Neisseriales</taxon>
        <taxon>Neisseriaceae</taxon>
        <taxon>Snodgrassella</taxon>
    </lineage>
</organism>
<name>A0A2N9XPJ3_9NEIS</name>
<dbReference type="InterPro" id="IPR050237">
    <property type="entry name" value="ATP-dep_AMP-bd_enzyme"/>
</dbReference>
<accession>A0A2N9XPJ3</accession>
<dbReference type="InterPro" id="IPR029069">
    <property type="entry name" value="HotDog_dom_sf"/>
</dbReference>
<dbReference type="PANTHER" id="PTHR43767:SF10">
    <property type="entry name" value="SURFACTIN SYNTHASE SUBUNIT 1"/>
    <property type="match status" value="1"/>
</dbReference>
<evidence type="ECO:0000313" key="4">
    <source>
        <dbReference type="Proteomes" id="UP000229970"/>
    </source>
</evidence>
<dbReference type="PANTHER" id="PTHR43767">
    <property type="entry name" value="LONG-CHAIN-FATTY-ACID--COA LIGASE"/>
    <property type="match status" value="1"/>
</dbReference>
<dbReference type="Proteomes" id="UP000229970">
    <property type="component" value="Unassembled WGS sequence"/>
</dbReference>
<dbReference type="Pfam" id="PF22818">
    <property type="entry name" value="ApeI-like"/>
    <property type="match status" value="1"/>
</dbReference>
<dbReference type="Pfam" id="PF00501">
    <property type="entry name" value="AMP-binding"/>
    <property type="match status" value="1"/>
</dbReference>
<evidence type="ECO:0000259" key="2">
    <source>
        <dbReference type="Pfam" id="PF22818"/>
    </source>
</evidence>
<comment type="caution">
    <text evidence="3">The sequence shown here is derived from an EMBL/GenBank/DDBJ whole genome shotgun (WGS) entry which is preliminary data.</text>
</comment>
<feature type="domain" description="ApeI dehydratase-like" evidence="2">
    <location>
        <begin position="461"/>
        <end position="556"/>
    </location>
</feature>
<evidence type="ECO:0000259" key="1">
    <source>
        <dbReference type="Pfam" id="PF00501"/>
    </source>
</evidence>
<dbReference type="InterPro" id="IPR042099">
    <property type="entry name" value="ANL_N_sf"/>
</dbReference>
<dbReference type="Gene3D" id="3.30.300.30">
    <property type="match status" value="1"/>
</dbReference>
<evidence type="ECO:0000313" key="3">
    <source>
        <dbReference type="EMBL" id="PIT50248.1"/>
    </source>
</evidence>
<protein>
    <submittedName>
        <fullName evidence="3">Uncharacterized protein</fullName>
    </submittedName>
</protein>
<dbReference type="SUPFAM" id="SSF54637">
    <property type="entry name" value="Thioesterase/thiol ester dehydrase-isomerase"/>
    <property type="match status" value="1"/>
</dbReference>
<feature type="domain" description="AMP-dependent synthetase/ligase" evidence="1">
    <location>
        <begin position="127"/>
        <end position="287"/>
    </location>
</feature>
<dbReference type="InterPro" id="IPR000873">
    <property type="entry name" value="AMP-dep_synth/lig_dom"/>
</dbReference>